<proteinExistence type="inferred from homology"/>
<keyword evidence="4" id="KW-0201">Cytochrome c-type biogenesis</keyword>
<evidence type="ECO:0000256" key="3">
    <source>
        <dbReference type="ARBA" id="ARBA00022741"/>
    </source>
</evidence>
<evidence type="ECO:0000256" key="5">
    <source>
        <dbReference type="ARBA" id="ARBA00022840"/>
    </source>
</evidence>
<dbReference type="GO" id="GO:0017004">
    <property type="term" value="P:cytochrome complex assembly"/>
    <property type="evidence" value="ECO:0007669"/>
    <property type="project" value="UniProtKB-KW"/>
</dbReference>
<accession>A0A381ZQS7</accession>
<dbReference type="EMBL" id="UINC01022199">
    <property type="protein sequence ID" value="SVA91321.1"/>
    <property type="molecule type" value="Genomic_DNA"/>
</dbReference>
<dbReference type="AlphaFoldDB" id="A0A381ZQS7"/>
<keyword evidence="2" id="KW-0813">Transport</keyword>
<dbReference type="Gene3D" id="3.40.50.300">
    <property type="entry name" value="P-loop containing nucleotide triphosphate hydrolases"/>
    <property type="match status" value="1"/>
</dbReference>
<feature type="domain" description="ABC transporter" evidence="6">
    <location>
        <begin position="14"/>
        <end position="242"/>
    </location>
</feature>
<evidence type="ECO:0000256" key="2">
    <source>
        <dbReference type="ARBA" id="ARBA00022448"/>
    </source>
</evidence>
<dbReference type="InterPro" id="IPR003439">
    <property type="entry name" value="ABC_transporter-like_ATP-bd"/>
</dbReference>
<dbReference type="PANTHER" id="PTHR42711:SF5">
    <property type="entry name" value="ABC TRANSPORTER ATP-BINDING PROTEIN NATA"/>
    <property type="match status" value="1"/>
</dbReference>
<keyword evidence="3" id="KW-0547">Nucleotide-binding</keyword>
<protein>
    <recommendedName>
        <fullName evidence="6">ABC transporter domain-containing protein</fullName>
    </recommendedName>
</protein>
<dbReference type="InterPro" id="IPR003593">
    <property type="entry name" value="AAA+_ATPase"/>
</dbReference>
<dbReference type="GO" id="GO:0022857">
    <property type="term" value="F:transmembrane transporter activity"/>
    <property type="evidence" value="ECO:0007669"/>
    <property type="project" value="InterPro"/>
</dbReference>
<sequence>MVDHPKPDSSDFAIEVRHLRKEFGVLKAVDGISFELKRGEFLSVFGPNGAGKTTLIKILTGLTRPSSGTARVAGYEVEEGRPEMRREIGVISHSTALYADLTSMENLIFFGKMYGLERPDESALAVLEDVGLAPRRHDRVRTFSRGMVQRLSIARAILHDPSILFLDEPFTGLDIHASNVLKEHLQNLHNKKRTILMTTHDVSCGLEMCDKVALQVMGRFAFFKDIKEVNKENFETMYFDAVRNNQFTMGIRQH</sequence>
<gene>
    <name evidence="7" type="ORF">METZ01_LOCUS144175</name>
</gene>
<dbReference type="NCBIfam" id="TIGR01189">
    <property type="entry name" value="ccmA"/>
    <property type="match status" value="1"/>
</dbReference>
<dbReference type="InterPro" id="IPR005895">
    <property type="entry name" value="ABC_transptr_haem_export_CcmA"/>
</dbReference>
<evidence type="ECO:0000313" key="7">
    <source>
        <dbReference type="EMBL" id="SVA91321.1"/>
    </source>
</evidence>
<dbReference type="SUPFAM" id="SSF52540">
    <property type="entry name" value="P-loop containing nucleoside triphosphate hydrolases"/>
    <property type="match status" value="1"/>
</dbReference>
<dbReference type="PANTHER" id="PTHR42711">
    <property type="entry name" value="ABC TRANSPORTER ATP-BINDING PROTEIN"/>
    <property type="match status" value="1"/>
</dbReference>
<keyword evidence="5" id="KW-0067">ATP-binding</keyword>
<evidence type="ECO:0000256" key="1">
    <source>
        <dbReference type="ARBA" id="ARBA00005417"/>
    </source>
</evidence>
<dbReference type="GO" id="GO:0016887">
    <property type="term" value="F:ATP hydrolysis activity"/>
    <property type="evidence" value="ECO:0007669"/>
    <property type="project" value="InterPro"/>
</dbReference>
<dbReference type="GO" id="GO:0005524">
    <property type="term" value="F:ATP binding"/>
    <property type="evidence" value="ECO:0007669"/>
    <property type="project" value="UniProtKB-KW"/>
</dbReference>
<dbReference type="SMART" id="SM00382">
    <property type="entry name" value="AAA"/>
    <property type="match status" value="1"/>
</dbReference>
<organism evidence="7">
    <name type="scientific">marine metagenome</name>
    <dbReference type="NCBI Taxonomy" id="408172"/>
    <lineage>
        <taxon>unclassified sequences</taxon>
        <taxon>metagenomes</taxon>
        <taxon>ecological metagenomes</taxon>
    </lineage>
</organism>
<name>A0A381ZQS7_9ZZZZ</name>
<dbReference type="Pfam" id="PF00005">
    <property type="entry name" value="ABC_tran"/>
    <property type="match status" value="1"/>
</dbReference>
<dbReference type="PROSITE" id="PS50893">
    <property type="entry name" value="ABC_TRANSPORTER_2"/>
    <property type="match status" value="1"/>
</dbReference>
<reference evidence="7" key="1">
    <citation type="submission" date="2018-05" db="EMBL/GenBank/DDBJ databases">
        <authorList>
            <person name="Lanie J.A."/>
            <person name="Ng W.-L."/>
            <person name="Kazmierczak K.M."/>
            <person name="Andrzejewski T.M."/>
            <person name="Davidsen T.M."/>
            <person name="Wayne K.J."/>
            <person name="Tettelin H."/>
            <person name="Glass J.I."/>
            <person name="Rusch D."/>
            <person name="Podicherti R."/>
            <person name="Tsui H.-C.T."/>
            <person name="Winkler M.E."/>
        </authorList>
    </citation>
    <scope>NUCLEOTIDE SEQUENCE</scope>
</reference>
<evidence type="ECO:0000259" key="6">
    <source>
        <dbReference type="PROSITE" id="PS50893"/>
    </source>
</evidence>
<dbReference type="InterPro" id="IPR027417">
    <property type="entry name" value="P-loop_NTPase"/>
</dbReference>
<comment type="similarity">
    <text evidence="1">Belongs to the ABC transporter superfamily.</text>
</comment>
<evidence type="ECO:0000256" key="4">
    <source>
        <dbReference type="ARBA" id="ARBA00022748"/>
    </source>
</evidence>
<dbReference type="InterPro" id="IPR050763">
    <property type="entry name" value="ABC_transporter_ATP-binding"/>
</dbReference>